<gene>
    <name evidence="1" type="ORF">HRbin17_00411</name>
</gene>
<sequence>MKKKRRKLILTDQDGNDYEVDAVIVNRRFQPLVLLESKYIRYKKHNRDKASWICTAHTKLKQKFPTVRCSIAVLMGSWSKPSKRLLTSFGVTLFEIGFDRICDILSQFGVNYRWSEKDRQAAMEAWRRFNMLNEEDKIQIAKTLIADISAKLQEALKQALDESTPRRVQKVTVFVSTNRGESFIFTFNSVQQATLFLREFDETIHLDTTRAPTLIKPSPEKRE</sequence>
<dbReference type="EMBL" id="BEHT01000004">
    <property type="protein sequence ID" value="GBC97916.1"/>
    <property type="molecule type" value="Genomic_DNA"/>
</dbReference>
<evidence type="ECO:0000313" key="2">
    <source>
        <dbReference type="Proteomes" id="UP000236173"/>
    </source>
</evidence>
<reference evidence="2" key="1">
    <citation type="submission" date="2017-09" db="EMBL/GenBank/DDBJ databases">
        <title>Metaegenomics of thermophilic ammonia-oxidizing enrichment culture.</title>
        <authorList>
            <person name="Kato S."/>
            <person name="Suzuki K."/>
        </authorList>
    </citation>
    <scope>NUCLEOTIDE SEQUENCE [LARGE SCALE GENOMIC DNA]</scope>
</reference>
<dbReference type="Proteomes" id="UP000236173">
    <property type="component" value="Unassembled WGS sequence"/>
</dbReference>
<comment type="caution">
    <text evidence="1">The sequence shown here is derived from an EMBL/GenBank/DDBJ whole genome shotgun (WGS) entry which is preliminary data.</text>
</comment>
<protein>
    <submittedName>
        <fullName evidence="1">Uncharacterized protein</fullName>
    </submittedName>
</protein>
<dbReference type="AlphaFoldDB" id="A0A2H5X9Q3"/>
<name>A0A2H5X9Q3_9BACT</name>
<proteinExistence type="predicted"/>
<evidence type="ECO:0000313" key="1">
    <source>
        <dbReference type="EMBL" id="GBC97916.1"/>
    </source>
</evidence>
<accession>A0A2H5X9Q3</accession>
<organism evidence="1 2">
    <name type="scientific">Candidatus Fervidibacter japonicus</name>
    <dbReference type="NCBI Taxonomy" id="2035412"/>
    <lineage>
        <taxon>Bacteria</taxon>
        <taxon>Candidatus Fervidibacterota</taxon>
        <taxon>Candidatus Fervidibacter</taxon>
    </lineage>
</organism>